<feature type="non-terminal residue" evidence="1">
    <location>
        <position position="145"/>
    </location>
</feature>
<feature type="non-terminal residue" evidence="1">
    <location>
        <position position="1"/>
    </location>
</feature>
<protein>
    <submittedName>
        <fullName evidence="1">Uncharacterized protein</fullName>
    </submittedName>
</protein>
<accession>A0AAV5VRU8</accession>
<organism evidence="1 2">
    <name type="scientific">Pristionchus fissidentatus</name>
    <dbReference type="NCBI Taxonomy" id="1538716"/>
    <lineage>
        <taxon>Eukaryota</taxon>
        <taxon>Metazoa</taxon>
        <taxon>Ecdysozoa</taxon>
        <taxon>Nematoda</taxon>
        <taxon>Chromadorea</taxon>
        <taxon>Rhabditida</taxon>
        <taxon>Rhabditina</taxon>
        <taxon>Diplogasteromorpha</taxon>
        <taxon>Diplogasteroidea</taxon>
        <taxon>Neodiplogasteridae</taxon>
        <taxon>Pristionchus</taxon>
    </lineage>
</organism>
<sequence length="145" mass="16225">AVRPDGSRISIDNDDLTKITFNSMLNMWHFTFRATAQVESSYEEWLVAAMCVTADARCACDPLPMITEVRAGKVPARTEVNGVCNNPNHFMRFTELVDHHVALEANHSLIMSYLQFKITCRAGLWLLGEIGTAIEFSIRMATCSP</sequence>
<dbReference type="AlphaFoldDB" id="A0AAV5VRU8"/>
<name>A0AAV5VRU8_9BILA</name>
<gene>
    <name evidence="1" type="ORF">PFISCL1PPCAC_13463</name>
</gene>
<evidence type="ECO:0000313" key="1">
    <source>
        <dbReference type="EMBL" id="GMT22166.1"/>
    </source>
</evidence>
<keyword evidence="2" id="KW-1185">Reference proteome</keyword>
<reference evidence="1" key="1">
    <citation type="submission" date="2023-10" db="EMBL/GenBank/DDBJ databases">
        <title>Genome assembly of Pristionchus species.</title>
        <authorList>
            <person name="Yoshida K."/>
            <person name="Sommer R.J."/>
        </authorList>
    </citation>
    <scope>NUCLEOTIDE SEQUENCE</scope>
    <source>
        <strain evidence="1">RS5133</strain>
    </source>
</reference>
<dbReference type="Proteomes" id="UP001432322">
    <property type="component" value="Unassembled WGS sequence"/>
</dbReference>
<evidence type="ECO:0000313" key="2">
    <source>
        <dbReference type="Proteomes" id="UP001432322"/>
    </source>
</evidence>
<dbReference type="EMBL" id="BTSY01000004">
    <property type="protein sequence ID" value="GMT22166.1"/>
    <property type="molecule type" value="Genomic_DNA"/>
</dbReference>
<proteinExistence type="predicted"/>
<comment type="caution">
    <text evidence="1">The sequence shown here is derived from an EMBL/GenBank/DDBJ whole genome shotgun (WGS) entry which is preliminary data.</text>
</comment>